<name>A0A9Q1C3X9_HOLLE</name>
<feature type="domain" description="Casein kinase substrate phosphoprotein PP28" evidence="2">
    <location>
        <begin position="91"/>
        <end position="170"/>
    </location>
</feature>
<dbReference type="AlphaFoldDB" id="A0A9Q1C3X9"/>
<accession>A0A9Q1C3X9</accession>
<dbReference type="InterPro" id="IPR039876">
    <property type="entry name" value="HAP28"/>
</dbReference>
<sequence length="181" mass="21101">MSRRGGKKSHKGGRKQYTNPDEIDAQMKEEELRRQRREEQGDEGEEDISTKMRQPPRDFPSSSSEESESDSDDEDYKDKKKGVSHLIEIENPNRVKNKMKKAKDVDLNQPAAQQLSRREREEIEKQQERSKYRALHAQGKTQEARADLARLAIIKKQRDDAAKKREAEQKAKEAAKENKRK</sequence>
<gene>
    <name evidence="3" type="ORF">HOLleu_19179</name>
</gene>
<evidence type="ECO:0000313" key="3">
    <source>
        <dbReference type="EMBL" id="KAJ8038177.1"/>
    </source>
</evidence>
<reference evidence="3" key="1">
    <citation type="submission" date="2021-10" db="EMBL/GenBank/DDBJ databases">
        <title>Tropical sea cucumber genome reveals ecological adaptation and Cuvierian tubules defense mechanism.</title>
        <authorList>
            <person name="Chen T."/>
        </authorList>
    </citation>
    <scope>NUCLEOTIDE SEQUENCE</scope>
    <source>
        <strain evidence="3">Nanhai2018</strain>
        <tissue evidence="3">Muscle</tissue>
    </source>
</reference>
<evidence type="ECO:0000313" key="4">
    <source>
        <dbReference type="Proteomes" id="UP001152320"/>
    </source>
</evidence>
<feature type="compositionally biased region" description="Basic residues" evidence="1">
    <location>
        <begin position="1"/>
        <end position="14"/>
    </location>
</feature>
<keyword evidence="4" id="KW-1185">Reference proteome</keyword>
<comment type="caution">
    <text evidence="3">The sequence shown here is derived from an EMBL/GenBank/DDBJ whole genome shotgun (WGS) entry which is preliminary data.</text>
</comment>
<dbReference type="OrthoDB" id="21120at2759"/>
<feature type="region of interest" description="Disordered" evidence="1">
    <location>
        <begin position="1"/>
        <end position="144"/>
    </location>
</feature>
<dbReference type="InterPro" id="IPR019380">
    <property type="entry name" value="Casein_kinase_sb_PP28"/>
</dbReference>
<feature type="compositionally biased region" description="Basic and acidic residues" evidence="1">
    <location>
        <begin position="25"/>
        <end position="39"/>
    </location>
</feature>
<evidence type="ECO:0000259" key="2">
    <source>
        <dbReference type="Pfam" id="PF10252"/>
    </source>
</evidence>
<evidence type="ECO:0000256" key="1">
    <source>
        <dbReference type="SAM" id="MobiDB-lite"/>
    </source>
</evidence>
<organism evidence="3 4">
    <name type="scientific">Holothuria leucospilota</name>
    <name type="common">Black long sea cucumber</name>
    <name type="synonym">Mertensiothuria leucospilota</name>
    <dbReference type="NCBI Taxonomy" id="206669"/>
    <lineage>
        <taxon>Eukaryota</taxon>
        <taxon>Metazoa</taxon>
        <taxon>Echinodermata</taxon>
        <taxon>Eleutherozoa</taxon>
        <taxon>Echinozoa</taxon>
        <taxon>Holothuroidea</taxon>
        <taxon>Aspidochirotacea</taxon>
        <taxon>Aspidochirotida</taxon>
        <taxon>Holothuriidae</taxon>
        <taxon>Holothuria</taxon>
    </lineage>
</organism>
<protein>
    <submittedName>
        <fullName evidence="3">28 kDa heat- and acid-stable phosphoprotein</fullName>
    </submittedName>
</protein>
<feature type="region of interest" description="Disordered" evidence="1">
    <location>
        <begin position="157"/>
        <end position="181"/>
    </location>
</feature>
<feature type="compositionally biased region" description="Basic and acidic residues" evidence="1">
    <location>
        <begin position="116"/>
        <end position="131"/>
    </location>
</feature>
<dbReference type="EMBL" id="JAIZAY010000008">
    <property type="protein sequence ID" value="KAJ8038177.1"/>
    <property type="molecule type" value="Genomic_DNA"/>
</dbReference>
<dbReference type="Pfam" id="PF10252">
    <property type="entry name" value="PP28"/>
    <property type="match status" value="1"/>
</dbReference>
<dbReference type="Proteomes" id="UP001152320">
    <property type="component" value="Chromosome 8"/>
</dbReference>
<dbReference type="PANTHER" id="PTHR22055">
    <property type="entry name" value="28 KDA HEAT- AND ACID-STABLE PHOSPHOPROTEIN PDGF-ASSOCIATED PROTEIN"/>
    <property type="match status" value="1"/>
</dbReference>
<feature type="compositionally biased region" description="Acidic residues" evidence="1">
    <location>
        <begin position="65"/>
        <end position="75"/>
    </location>
</feature>
<proteinExistence type="predicted"/>